<accession>A0AAV8RK86</accession>
<protein>
    <recommendedName>
        <fullName evidence="1">Reverse transcriptase/retrotransposon-derived protein RNase H-like domain-containing protein</fullName>
    </recommendedName>
</protein>
<comment type="caution">
    <text evidence="2">The sequence shown here is derived from an EMBL/GenBank/DDBJ whole genome shotgun (WGS) entry which is preliminary data.</text>
</comment>
<dbReference type="PANTHER" id="PTHR24559">
    <property type="entry name" value="TRANSPOSON TY3-I GAG-POL POLYPROTEIN"/>
    <property type="match status" value="1"/>
</dbReference>
<name>A0AAV8RK86_ENSVE</name>
<reference evidence="2 3" key="1">
    <citation type="submission" date="2022-12" db="EMBL/GenBank/DDBJ databases">
        <title>Chromosome-scale assembly of the Ensete ventricosum genome.</title>
        <authorList>
            <person name="Dussert Y."/>
            <person name="Stocks J."/>
            <person name="Wendawek A."/>
            <person name="Woldeyes F."/>
            <person name="Nichols R.A."/>
            <person name="Borrell J.S."/>
        </authorList>
    </citation>
    <scope>NUCLEOTIDE SEQUENCE [LARGE SCALE GENOMIC DNA]</scope>
    <source>
        <strain evidence="3">cv. Maze</strain>
        <tissue evidence="2">Seeds</tissue>
    </source>
</reference>
<dbReference type="PANTHER" id="PTHR24559:SF436">
    <property type="entry name" value="RNA-DIRECTED DNA POLYMERASE HOMOLOG"/>
    <property type="match status" value="1"/>
</dbReference>
<evidence type="ECO:0000259" key="1">
    <source>
        <dbReference type="Pfam" id="PF17919"/>
    </source>
</evidence>
<dbReference type="EMBL" id="JAQQAF010000003">
    <property type="protein sequence ID" value="KAJ8499601.1"/>
    <property type="molecule type" value="Genomic_DNA"/>
</dbReference>
<evidence type="ECO:0000313" key="2">
    <source>
        <dbReference type="EMBL" id="KAJ8499601.1"/>
    </source>
</evidence>
<dbReference type="InterPro" id="IPR053134">
    <property type="entry name" value="RNA-dir_DNA_polymerase"/>
</dbReference>
<dbReference type="Gene3D" id="3.10.10.10">
    <property type="entry name" value="HIV Type 1 Reverse Transcriptase, subunit A, domain 1"/>
    <property type="match status" value="1"/>
</dbReference>
<evidence type="ECO:0000313" key="3">
    <source>
        <dbReference type="Proteomes" id="UP001222027"/>
    </source>
</evidence>
<dbReference type="SUPFAM" id="SSF56672">
    <property type="entry name" value="DNA/RNA polymerases"/>
    <property type="match status" value="1"/>
</dbReference>
<dbReference type="Proteomes" id="UP001222027">
    <property type="component" value="Unassembled WGS sequence"/>
</dbReference>
<dbReference type="CDD" id="cd01647">
    <property type="entry name" value="RT_LTR"/>
    <property type="match status" value="1"/>
</dbReference>
<dbReference type="InterPro" id="IPR041577">
    <property type="entry name" value="RT_RNaseH_2"/>
</dbReference>
<sequence length="166" mass="18929">MAPLELAELRKQLDELLIGGLIRSSKAPFGAPVLFQKKQDGSLRLCIDYRAINKMTVKNKYPIPLIVDLFDQLGKAKYFFKLDLRSGYWQVRIAEDDKAKTICVTRLPDYGKSFEVHTDASDFAVGGVLMQEGHPVAYKSRKLNETERRYPVHEKEMTAAVHCLRV</sequence>
<organism evidence="2 3">
    <name type="scientific">Ensete ventricosum</name>
    <name type="common">Abyssinian banana</name>
    <name type="synonym">Musa ensete</name>
    <dbReference type="NCBI Taxonomy" id="4639"/>
    <lineage>
        <taxon>Eukaryota</taxon>
        <taxon>Viridiplantae</taxon>
        <taxon>Streptophyta</taxon>
        <taxon>Embryophyta</taxon>
        <taxon>Tracheophyta</taxon>
        <taxon>Spermatophyta</taxon>
        <taxon>Magnoliopsida</taxon>
        <taxon>Liliopsida</taxon>
        <taxon>Zingiberales</taxon>
        <taxon>Musaceae</taxon>
        <taxon>Ensete</taxon>
    </lineage>
</organism>
<dbReference type="AlphaFoldDB" id="A0AAV8RK86"/>
<dbReference type="Gene3D" id="3.10.20.370">
    <property type="match status" value="1"/>
</dbReference>
<dbReference type="Pfam" id="PF17919">
    <property type="entry name" value="RT_RNaseH_2"/>
    <property type="match status" value="1"/>
</dbReference>
<feature type="domain" description="Reverse transcriptase/retrotransposon-derived protein RNase H-like" evidence="1">
    <location>
        <begin position="103"/>
        <end position="165"/>
    </location>
</feature>
<keyword evidence="3" id="KW-1185">Reference proteome</keyword>
<dbReference type="InterPro" id="IPR043502">
    <property type="entry name" value="DNA/RNA_pol_sf"/>
</dbReference>
<gene>
    <name evidence="2" type="ORF">OPV22_010153</name>
</gene>
<proteinExistence type="predicted"/>